<reference evidence="2" key="1">
    <citation type="submission" date="2018-05" db="EMBL/GenBank/DDBJ databases">
        <authorList>
            <person name="Lanie J.A."/>
            <person name="Ng W.-L."/>
            <person name="Kazmierczak K.M."/>
            <person name="Andrzejewski T.M."/>
            <person name="Davidsen T.M."/>
            <person name="Wayne K.J."/>
            <person name="Tettelin H."/>
            <person name="Glass J.I."/>
            <person name="Rusch D."/>
            <person name="Podicherti R."/>
            <person name="Tsui H.-C.T."/>
            <person name="Winkler M.E."/>
        </authorList>
    </citation>
    <scope>NUCLEOTIDE SEQUENCE</scope>
</reference>
<accession>A0A382EN19</accession>
<evidence type="ECO:0000256" key="1">
    <source>
        <dbReference type="SAM" id="MobiDB-lite"/>
    </source>
</evidence>
<feature type="non-terminal residue" evidence="2">
    <location>
        <position position="1"/>
    </location>
</feature>
<feature type="non-terminal residue" evidence="2">
    <location>
        <position position="81"/>
    </location>
</feature>
<feature type="region of interest" description="Disordered" evidence="1">
    <location>
        <begin position="59"/>
        <end position="81"/>
    </location>
</feature>
<evidence type="ECO:0000313" key="2">
    <source>
        <dbReference type="EMBL" id="SVB51835.1"/>
    </source>
</evidence>
<proteinExistence type="predicted"/>
<sequence>VFKAEGLFRQQLKRLENCDYGDECCLAMKTSLSNECCRLVEKFCLSTLFFACHLSFAEDPKPDSPQKAVPIIKDGETQIAP</sequence>
<dbReference type="AlphaFoldDB" id="A0A382EN19"/>
<gene>
    <name evidence="2" type="ORF">METZ01_LOCUS204689</name>
</gene>
<dbReference type="EMBL" id="UINC01045273">
    <property type="protein sequence ID" value="SVB51835.1"/>
    <property type="molecule type" value="Genomic_DNA"/>
</dbReference>
<protein>
    <submittedName>
        <fullName evidence="2">Uncharacterized protein</fullName>
    </submittedName>
</protein>
<name>A0A382EN19_9ZZZZ</name>
<organism evidence="2">
    <name type="scientific">marine metagenome</name>
    <dbReference type="NCBI Taxonomy" id="408172"/>
    <lineage>
        <taxon>unclassified sequences</taxon>
        <taxon>metagenomes</taxon>
        <taxon>ecological metagenomes</taxon>
    </lineage>
</organism>